<name>A0A1W1HJK4_9BACT</name>
<dbReference type="Proteomes" id="UP000191931">
    <property type="component" value="Unassembled WGS sequence"/>
</dbReference>
<evidence type="ECO:0000313" key="3">
    <source>
        <dbReference type="Proteomes" id="UP000191931"/>
    </source>
</evidence>
<feature type="region of interest" description="Disordered" evidence="1">
    <location>
        <begin position="63"/>
        <end position="105"/>
    </location>
</feature>
<keyword evidence="3" id="KW-1185">Reference proteome</keyword>
<organism evidence="2 3">
    <name type="scientific">Desulfamplus magnetovallimortis</name>
    <dbReference type="NCBI Taxonomy" id="1246637"/>
    <lineage>
        <taxon>Bacteria</taxon>
        <taxon>Pseudomonadati</taxon>
        <taxon>Thermodesulfobacteriota</taxon>
        <taxon>Desulfobacteria</taxon>
        <taxon>Desulfobacterales</taxon>
        <taxon>Desulfobacteraceae</taxon>
        <taxon>Desulfamplus</taxon>
    </lineage>
</organism>
<dbReference type="RefSeq" id="WP_080802703.1">
    <property type="nucleotide sequence ID" value="NZ_LT828543.1"/>
</dbReference>
<proteinExistence type="predicted"/>
<sequence length="105" mass="12312">MGIFKDEYETKRVIFNINMDIAERLEKAKKDARRFGKKLDIDETVSSAVEKFLKRAEKKLAEMQLNEKKKRKKNSDQILAKENEPEDEDSSDIENNSPIEDESFN</sequence>
<evidence type="ECO:0000313" key="2">
    <source>
        <dbReference type="EMBL" id="SLM32654.1"/>
    </source>
</evidence>
<reference evidence="2 3" key="1">
    <citation type="submission" date="2017-03" db="EMBL/GenBank/DDBJ databases">
        <authorList>
            <person name="Afonso C.L."/>
            <person name="Miller P.J."/>
            <person name="Scott M.A."/>
            <person name="Spackman E."/>
            <person name="Goraichik I."/>
            <person name="Dimitrov K.M."/>
            <person name="Suarez D.L."/>
            <person name="Swayne D.E."/>
        </authorList>
    </citation>
    <scope>NUCLEOTIDE SEQUENCE [LARGE SCALE GENOMIC DNA]</scope>
    <source>
        <strain evidence="2">PRJEB14757</strain>
    </source>
</reference>
<dbReference type="OrthoDB" id="5461374at2"/>
<accession>A0A1W1HJK4</accession>
<dbReference type="STRING" id="1246637.MTBBW1_790052"/>
<dbReference type="EMBL" id="FWEV01000324">
    <property type="protein sequence ID" value="SLM32654.1"/>
    <property type="molecule type" value="Genomic_DNA"/>
</dbReference>
<gene>
    <name evidence="2" type="ORF">MTBBW1_790052</name>
</gene>
<protein>
    <submittedName>
        <fullName evidence="2">Uncharacterized protein</fullName>
    </submittedName>
</protein>
<dbReference type="AlphaFoldDB" id="A0A1W1HJK4"/>
<evidence type="ECO:0000256" key="1">
    <source>
        <dbReference type="SAM" id="MobiDB-lite"/>
    </source>
</evidence>